<evidence type="ECO:0000313" key="1">
    <source>
        <dbReference type="EMBL" id="KKM65541.1"/>
    </source>
</evidence>
<organism evidence="1">
    <name type="scientific">marine sediment metagenome</name>
    <dbReference type="NCBI Taxonomy" id="412755"/>
    <lineage>
        <taxon>unclassified sequences</taxon>
        <taxon>metagenomes</taxon>
        <taxon>ecological metagenomes</taxon>
    </lineage>
</organism>
<dbReference type="AlphaFoldDB" id="A0A0F9JSV2"/>
<name>A0A0F9JSV2_9ZZZZ</name>
<protein>
    <submittedName>
        <fullName evidence="1">Uncharacterized protein</fullName>
    </submittedName>
</protein>
<dbReference type="EMBL" id="LAZR01010707">
    <property type="protein sequence ID" value="KKM65541.1"/>
    <property type="molecule type" value="Genomic_DNA"/>
</dbReference>
<comment type="caution">
    <text evidence="1">The sequence shown here is derived from an EMBL/GenBank/DDBJ whole genome shotgun (WGS) entry which is preliminary data.</text>
</comment>
<proteinExistence type="predicted"/>
<reference evidence="1" key="1">
    <citation type="journal article" date="2015" name="Nature">
        <title>Complex archaea that bridge the gap between prokaryotes and eukaryotes.</title>
        <authorList>
            <person name="Spang A."/>
            <person name="Saw J.H."/>
            <person name="Jorgensen S.L."/>
            <person name="Zaremba-Niedzwiedzka K."/>
            <person name="Martijn J."/>
            <person name="Lind A.E."/>
            <person name="van Eijk R."/>
            <person name="Schleper C."/>
            <person name="Guy L."/>
            <person name="Ettema T.J."/>
        </authorList>
    </citation>
    <scope>NUCLEOTIDE SEQUENCE</scope>
</reference>
<accession>A0A0F9JSV2</accession>
<sequence>MTTIYLVTVGAYSDYRVVGVYDDKALAHRLSKSIDGNVEEHPLNPGADELNQGLAPWHVTMWLEDGIVLDAFTPPETPEDMQVSIRFLSGASPCIAGTAWARDKEHAIKIMNERRIMELARRQESPRETTT</sequence>
<gene>
    <name evidence="1" type="ORF">LCGC14_1490180</name>
</gene>